<protein>
    <submittedName>
        <fullName evidence="6">TetR/AcrR family transcriptional regulator</fullName>
    </submittedName>
</protein>
<evidence type="ECO:0000259" key="5">
    <source>
        <dbReference type="Pfam" id="PF21993"/>
    </source>
</evidence>
<proteinExistence type="predicted"/>
<dbReference type="InterPro" id="IPR054156">
    <property type="entry name" value="YxaF_TetR_C"/>
</dbReference>
<dbReference type="Pfam" id="PF21993">
    <property type="entry name" value="TetR_C_13_2"/>
    <property type="match status" value="1"/>
</dbReference>
<accession>A0ABU4AL92</accession>
<dbReference type="RefSeq" id="WP_206553613.1">
    <property type="nucleotide sequence ID" value="NZ_JAWLIP010000005.1"/>
</dbReference>
<evidence type="ECO:0000256" key="1">
    <source>
        <dbReference type="ARBA" id="ARBA00023015"/>
    </source>
</evidence>
<organism evidence="6 7">
    <name type="scientific">Nitratireductor aquimarinus</name>
    <dbReference type="NCBI Taxonomy" id="889300"/>
    <lineage>
        <taxon>Bacteria</taxon>
        <taxon>Pseudomonadati</taxon>
        <taxon>Pseudomonadota</taxon>
        <taxon>Alphaproteobacteria</taxon>
        <taxon>Hyphomicrobiales</taxon>
        <taxon>Phyllobacteriaceae</taxon>
        <taxon>Nitratireductor</taxon>
    </lineage>
</organism>
<keyword evidence="2" id="KW-0238">DNA-binding</keyword>
<evidence type="ECO:0000313" key="7">
    <source>
        <dbReference type="Proteomes" id="UP001185659"/>
    </source>
</evidence>
<keyword evidence="3" id="KW-0804">Transcription</keyword>
<reference evidence="6 7" key="1">
    <citation type="submission" date="2023-10" db="EMBL/GenBank/DDBJ databases">
        <authorList>
            <person name="Venkata Ramana C."/>
            <person name="Sasikala C."/>
            <person name="Dhurka M."/>
        </authorList>
    </citation>
    <scope>NUCLEOTIDE SEQUENCE [LARGE SCALE GENOMIC DNA]</scope>
    <source>
        <strain evidence="6 7">KCTC 32151</strain>
    </source>
</reference>
<dbReference type="InterPro" id="IPR001647">
    <property type="entry name" value="HTH_TetR"/>
</dbReference>
<feature type="domain" description="HTH tetR-type" evidence="4">
    <location>
        <begin position="16"/>
        <end position="58"/>
    </location>
</feature>
<gene>
    <name evidence="6" type="ORF">R2G56_11875</name>
</gene>
<evidence type="ECO:0000256" key="3">
    <source>
        <dbReference type="ARBA" id="ARBA00023163"/>
    </source>
</evidence>
<dbReference type="InterPro" id="IPR009057">
    <property type="entry name" value="Homeodomain-like_sf"/>
</dbReference>
<dbReference type="SUPFAM" id="SSF46689">
    <property type="entry name" value="Homeodomain-like"/>
    <property type="match status" value="1"/>
</dbReference>
<evidence type="ECO:0000256" key="2">
    <source>
        <dbReference type="ARBA" id="ARBA00023125"/>
    </source>
</evidence>
<dbReference type="PANTHER" id="PTHR47506:SF3">
    <property type="entry name" value="HTH-TYPE TRANSCRIPTIONAL REGULATOR LMRA"/>
    <property type="match status" value="1"/>
</dbReference>
<keyword evidence="7" id="KW-1185">Reference proteome</keyword>
<dbReference type="InterPro" id="IPR036271">
    <property type="entry name" value="Tet_transcr_reg_TetR-rel_C_sf"/>
</dbReference>
<evidence type="ECO:0000259" key="4">
    <source>
        <dbReference type="Pfam" id="PF00440"/>
    </source>
</evidence>
<dbReference type="EMBL" id="JAWLIP010000005">
    <property type="protein sequence ID" value="MDV6226985.1"/>
    <property type="molecule type" value="Genomic_DNA"/>
</dbReference>
<evidence type="ECO:0000313" key="6">
    <source>
        <dbReference type="EMBL" id="MDV6226985.1"/>
    </source>
</evidence>
<dbReference type="Gene3D" id="1.10.357.10">
    <property type="entry name" value="Tetracycline Repressor, domain 2"/>
    <property type="match status" value="1"/>
</dbReference>
<dbReference type="SUPFAM" id="SSF48498">
    <property type="entry name" value="Tetracyclin repressor-like, C-terminal domain"/>
    <property type="match status" value="1"/>
</dbReference>
<keyword evidence="1" id="KW-0805">Transcription regulation</keyword>
<name>A0ABU4AL92_9HYPH</name>
<feature type="domain" description="Transcriptional regulator LmrA/YxaF-like C-terminal" evidence="5">
    <location>
        <begin position="98"/>
        <end position="171"/>
    </location>
</feature>
<comment type="caution">
    <text evidence="6">The sequence shown here is derived from an EMBL/GenBank/DDBJ whole genome shotgun (WGS) entry which is preliminary data.</text>
</comment>
<dbReference type="Pfam" id="PF00440">
    <property type="entry name" value="TetR_N"/>
    <property type="match status" value="1"/>
</dbReference>
<dbReference type="PANTHER" id="PTHR47506">
    <property type="entry name" value="TRANSCRIPTIONAL REGULATORY PROTEIN"/>
    <property type="match status" value="1"/>
</dbReference>
<dbReference type="Proteomes" id="UP001185659">
    <property type="component" value="Unassembled WGS sequence"/>
</dbReference>
<sequence length="193" mass="21189">MARLVAERSDVIPVLAEVFRRYGYDGASVARITEHTKLGKGSLYHFFPGGKEEMATAVLADVHGWFENNIFIPLEEENPEIALPGMFAAVEDYFDSGRRICLVGAFALEETRDRFASEVKTYFARWIEALRRALEGVGFDAEEADRRANGIIAGIQGAIILARALDDTESFSGSLGQLKGMTVRDGASPQEPA</sequence>